<evidence type="ECO:0000313" key="3">
    <source>
        <dbReference type="EMBL" id="UWP96939.1"/>
    </source>
</evidence>
<dbReference type="InterPro" id="IPR006342">
    <property type="entry name" value="FkbM_mtfrase"/>
</dbReference>
<dbReference type="InterPro" id="IPR029063">
    <property type="entry name" value="SAM-dependent_MTases_sf"/>
</dbReference>
<feature type="region of interest" description="Disordered" evidence="1">
    <location>
        <begin position="1"/>
        <end position="20"/>
    </location>
</feature>
<dbReference type="GO" id="GO:0008168">
    <property type="term" value="F:methyltransferase activity"/>
    <property type="evidence" value="ECO:0007669"/>
    <property type="project" value="UniProtKB-KW"/>
</dbReference>
<protein>
    <submittedName>
        <fullName evidence="3">FkbM family methyltransferase</fullName>
    </submittedName>
</protein>
<dbReference type="PANTHER" id="PTHR34203">
    <property type="entry name" value="METHYLTRANSFERASE, FKBM FAMILY PROTEIN"/>
    <property type="match status" value="1"/>
</dbReference>
<reference evidence="3" key="1">
    <citation type="submission" date="2021-08" db="EMBL/GenBank/DDBJ databases">
        <authorList>
            <person name="Nwanade C."/>
            <person name="Wang M."/>
            <person name="Masoudi A."/>
            <person name="Yu Z."/>
            <person name="Liu J."/>
        </authorList>
    </citation>
    <scope>NUCLEOTIDE SEQUENCE</scope>
    <source>
        <strain evidence="3">S056</strain>
    </source>
</reference>
<dbReference type="NCBIfam" id="TIGR01444">
    <property type="entry name" value="fkbM_fam"/>
    <property type="match status" value="1"/>
</dbReference>
<evidence type="ECO:0000259" key="2">
    <source>
        <dbReference type="Pfam" id="PF05050"/>
    </source>
</evidence>
<dbReference type="SUPFAM" id="SSF53335">
    <property type="entry name" value="S-adenosyl-L-methionine-dependent methyltransferases"/>
    <property type="match status" value="1"/>
</dbReference>
<name>A0A9Q9HBA6_9RHOB</name>
<organism evidence="3 4">
    <name type="scientific">Aliiroseovarius crassostreae</name>
    <dbReference type="NCBI Taxonomy" id="154981"/>
    <lineage>
        <taxon>Bacteria</taxon>
        <taxon>Pseudomonadati</taxon>
        <taxon>Pseudomonadota</taxon>
        <taxon>Alphaproteobacteria</taxon>
        <taxon>Rhodobacterales</taxon>
        <taxon>Paracoccaceae</taxon>
        <taxon>Aliiroseovarius</taxon>
    </lineage>
</organism>
<sequence>MTEHNPQISDPKPVIQYPDDGPRYVKSRGMRFPNDPRYLTPARRRALRSNAYEEREADAVKATVNRDDVVLELGAGMGFMSTFMARKMKVKEVHAYEANPHMIPYIEEVYRENGVETAHIHNAILGKRKGATKFYVRSNFLASSLEENPKGEKAEVTDVVDVEVRNFNTVLKELKPTVLVCDIEGAEADLLPGADLSGLRAAVIELHPQWIGQTGVQAVFDTMHKAGLTYFPRHSNAKVVTFKKGW</sequence>
<dbReference type="Gene3D" id="3.40.50.150">
    <property type="entry name" value="Vaccinia Virus protein VP39"/>
    <property type="match status" value="1"/>
</dbReference>
<evidence type="ECO:0000256" key="1">
    <source>
        <dbReference type="SAM" id="MobiDB-lite"/>
    </source>
</evidence>
<accession>A0A9Q9HBA6</accession>
<dbReference type="InterPro" id="IPR052514">
    <property type="entry name" value="SAM-dependent_MTase"/>
</dbReference>
<dbReference type="PANTHER" id="PTHR34203:SF15">
    <property type="entry name" value="SLL1173 PROTEIN"/>
    <property type="match status" value="1"/>
</dbReference>
<keyword evidence="3" id="KW-0808">Transferase</keyword>
<evidence type="ECO:0000313" key="4">
    <source>
        <dbReference type="Proteomes" id="UP001057991"/>
    </source>
</evidence>
<dbReference type="AlphaFoldDB" id="A0A9Q9HBA6"/>
<feature type="domain" description="Methyltransferase FkbM" evidence="2">
    <location>
        <begin position="83"/>
        <end position="227"/>
    </location>
</feature>
<dbReference type="GO" id="GO:0032259">
    <property type="term" value="P:methylation"/>
    <property type="evidence" value="ECO:0007669"/>
    <property type="project" value="UniProtKB-KW"/>
</dbReference>
<proteinExistence type="predicted"/>
<dbReference type="EMBL" id="CP080776">
    <property type="protein sequence ID" value="UWP96939.1"/>
    <property type="molecule type" value="Genomic_DNA"/>
</dbReference>
<gene>
    <name evidence="3" type="ORF">K3X48_09430</name>
</gene>
<dbReference type="CDD" id="cd02440">
    <property type="entry name" value="AdoMet_MTases"/>
    <property type="match status" value="1"/>
</dbReference>
<dbReference type="Proteomes" id="UP001057991">
    <property type="component" value="Chromosome"/>
</dbReference>
<dbReference type="Pfam" id="PF05050">
    <property type="entry name" value="Methyltransf_21"/>
    <property type="match status" value="1"/>
</dbReference>
<keyword evidence="3" id="KW-0489">Methyltransferase</keyword>